<evidence type="ECO:0000256" key="1">
    <source>
        <dbReference type="ARBA" id="ARBA00001947"/>
    </source>
</evidence>
<dbReference type="InterPro" id="IPR000772">
    <property type="entry name" value="Ricin_B_lectin"/>
</dbReference>
<evidence type="ECO:0000256" key="7">
    <source>
        <dbReference type="SAM" id="MobiDB-lite"/>
    </source>
</evidence>
<keyword evidence="5" id="KW-0862">Zinc</keyword>
<dbReference type="RefSeq" id="WP_263126896.1">
    <property type="nucleotide sequence ID" value="NZ_CP106856.1"/>
</dbReference>
<dbReference type="GO" id="GO:0008237">
    <property type="term" value="F:metallopeptidase activity"/>
    <property type="evidence" value="ECO:0007669"/>
    <property type="project" value="UniProtKB-KW"/>
</dbReference>
<evidence type="ECO:0000256" key="5">
    <source>
        <dbReference type="ARBA" id="ARBA00022833"/>
    </source>
</evidence>
<dbReference type="InterPro" id="IPR019503">
    <property type="entry name" value="Peptidase_M66_dom"/>
</dbReference>
<feature type="domain" description="Peptidase M66" evidence="8">
    <location>
        <begin position="213"/>
        <end position="478"/>
    </location>
</feature>
<dbReference type="SUPFAM" id="SSF50370">
    <property type="entry name" value="Ricin B-like lectins"/>
    <property type="match status" value="2"/>
</dbReference>
<name>A0ABY6FPS7_9MICC</name>
<dbReference type="Proteomes" id="UP001063368">
    <property type="component" value="Chromosome"/>
</dbReference>
<keyword evidence="10" id="KW-1185">Reference proteome</keyword>
<organism evidence="9 10">
    <name type="scientific">Arthrobacter koreensis</name>
    <dbReference type="NCBI Taxonomy" id="199136"/>
    <lineage>
        <taxon>Bacteria</taxon>
        <taxon>Bacillati</taxon>
        <taxon>Actinomycetota</taxon>
        <taxon>Actinomycetes</taxon>
        <taxon>Micrococcales</taxon>
        <taxon>Micrococcaceae</taxon>
        <taxon>Arthrobacter</taxon>
    </lineage>
</organism>
<dbReference type="PROSITE" id="PS50231">
    <property type="entry name" value="RICIN_B_LECTIN"/>
    <property type="match status" value="2"/>
</dbReference>
<dbReference type="Pfam" id="PF12561">
    <property type="entry name" value="TagA"/>
    <property type="match status" value="1"/>
</dbReference>
<evidence type="ECO:0000313" key="9">
    <source>
        <dbReference type="EMBL" id="UYB34781.1"/>
    </source>
</evidence>
<accession>A0ABY6FPS7</accession>
<dbReference type="Pfam" id="PF00652">
    <property type="entry name" value="Ricin_B_lectin"/>
    <property type="match status" value="1"/>
</dbReference>
<dbReference type="PROSITE" id="PS51694">
    <property type="entry name" value="PEPTIDASE_M66"/>
    <property type="match status" value="1"/>
</dbReference>
<dbReference type="InterPro" id="IPR051256">
    <property type="entry name" value="Dictomallein"/>
</dbReference>
<dbReference type="EMBL" id="CP106856">
    <property type="protein sequence ID" value="UYB34781.1"/>
    <property type="molecule type" value="Genomic_DNA"/>
</dbReference>
<evidence type="ECO:0000256" key="3">
    <source>
        <dbReference type="ARBA" id="ARBA00022723"/>
    </source>
</evidence>
<keyword evidence="4" id="KW-0378">Hydrolase</keyword>
<sequence length="1072" mass="113547">MKSQPARERHRTAPKTHSLGSRLTTASLSAALVLGITGFATEIPQTPGKDTAATGSTESQLPLDIAGFYDTTASGAPRELRNDLAGVLRGQVQFAQSHTINPAGNTAARMPSLVTDRAALVLFSPESGAARASVTATVNGALQGTMELAPPAQIPRSDMDITQNRPDVAYSSTAWTAELPWNWMKPGLELTFETDKGSGVLERAGIEFAAPAEMVISSIQLGMLTDYPESSGHYMFNEPEKSGSDYFQTIPVSKLTMANYEPVRLDKVIVASGTVYEEKSAVNGDVYSGDLRENVGKAQVSTGINLANFGTTSGPMDQRQPGTFNQRIIHHSAGNYANGVHRHGLSGGNGMATLYDSVGNELSHELGHSYGLGHYPGVDTSKQGDERVINASHHSESGWGYIAYRDRMRSNLSSNTAFTAEGFDLSAGKFSQNYQGIYNYHRDTMSGGSNSSTLSRYTHVTGYSTDITQRSLRTVVPDLAYPSGYRDWDAAAGQYVDAKVKTPAFSAPRPTAVGVPVYTLLGGYNPAKPEQTVLYPAFRSNYGNVFRLPQADTATTDSTRRCWLEVTFADGRVDRTALQASDGVKQFNVNLAHSDQPSGASIYCRINGTTTKLGNSISIAPNQEPLRPAVVIGQDAGYEALRAVELPELEAKLQAVAGRAAPVLDTEGTVLLASWKDDLRGLSPAARDIADSILAQTETAASVDAFIRLNQEPLESGNAAVTAELFSLLDTAGFTESTTRVLPAGGSLLVDGGHCLVLGEDLGVTVPKDKTLCADTAAQRWFQDARGAIHSELRPDLCLVAGTPVSTSPCARTSGAQVWIQEADGHLKSAVSSYLDFYRNQGIAGMYGRTNGSNQVWTGLAAAGSPGTAVLSAASLATIAGLDFAVASTDAFIRVNGAALEAGDPAAAAELKSLLAANGFMESSEKYLPEGSRLQVNNGHCLVLGEDLGVTVPISKNACADTDEQRWFMDTRGAIHSQARPDLCLVPATPVKAAPCAPADGSQVWLPEADGHIKSAVSSYLDFYRERGFAGMYAKNSGANQIWTGLQAAANPGLAALNSDSLAVLFRVGLDA</sequence>
<dbReference type="PANTHER" id="PTHR39540:SF1">
    <property type="entry name" value="DICTOMALLEIN-1-RELATED"/>
    <property type="match status" value="1"/>
</dbReference>
<evidence type="ECO:0000313" key="10">
    <source>
        <dbReference type="Proteomes" id="UP001063368"/>
    </source>
</evidence>
<evidence type="ECO:0000256" key="4">
    <source>
        <dbReference type="ARBA" id="ARBA00022801"/>
    </source>
</evidence>
<reference evidence="9" key="1">
    <citation type="submission" date="2022-09" db="EMBL/GenBank/DDBJ databases">
        <authorList>
            <person name="Li D."/>
            <person name="Cheng J."/>
            <person name="Li Y."/>
        </authorList>
    </citation>
    <scope>NUCLEOTIDE SEQUENCE</scope>
    <source>
        <strain evidence="9">DL</strain>
    </source>
</reference>
<gene>
    <name evidence="9" type="ORF">N9A08_08910</name>
</gene>
<evidence type="ECO:0000256" key="2">
    <source>
        <dbReference type="ARBA" id="ARBA00022670"/>
    </source>
</evidence>
<dbReference type="Pfam" id="PF10462">
    <property type="entry name" value="Peptidase_M66"/>
    <property type="match status" value="1"/>
</dbReference>
<dbReference type="Gene3D" id="2.80.10.50">
    <property type="match status" value="2"/>
</dbReference>
<comment type="cofactor">
    <cofactor evidence="1">
        <name>Zn(2+)</name>
        <dbReference type="ChEBI" id="CHEBI:29105"/>
    </cofactor>
</comment>
<feature type="region of interest" description="Disordered" evidence="7">
    <location>
        <begin position="1"/>
        <end position="21"/>
    </location>
</feature>
<proteinExistence type="predicted"/>
<dbReference type="InterPro" id="IPR022218">
    <property type="entry name" value="TagA_dom"/>
</dbReference>
<protein>
    <submittedName>
        <fullName evidence="9">M66 family metalloprotease</fullName>
    </submittedName>
</protein>
<dbReference type="PANTHER" id="PTHR39540">
    <property type="match status" value="1"/>
</dbReference>
<keyword evidence="6 9" id="KW-0482">Metalloprotease</keyword>
<keyword evidence="3" id="KW-0479">Metal-binding</keyword>
<evidence type="ECO:0000256" key="6">
    <source>
        <dbReference type="ARBA" id="ARBA00023049"/>
    </source>
</evidence>
<dbReference type="InterPro" id="IPR035992">
    <property type="entry name" value="Ricin_B-like_lectins"/>
</dbReference>
<evidence type="ECO:0000259" key="8">
    <source>
        <dbReference type="PROSITE" id="PS51694"/>
    </source>
</evidence>
<keyword evidence="2" id="KW-0645">Protease</keyword>